<accession>A0ACA9SRS9</accession>
<dbReference type="Proteomes" id="UP000789920">
    <property type="component" value="Unassembled WGS sequence"/>
</dbReference>
<reference evidence="1" key="1">
    <citation type="submission" date="2021-06" db="EMBL/GenBank/DDBJ databases">
        <authorList>
            <person name="Kallberg Y."/>
            <person name="Tangrot J."/>
            <person name="Rosling A."/>
        </authorList>
    </citation>
    <scope>NUCLEOTIDE SEQUENCE</scope>
    <source>
        <strain evidence="1">MA461A</strain>
    </source>
</reference>
<keyword evidence="2" id="KW-1185">Reference proteome</keyword>
<name>A0ACA9SRS9_9GLOM</name>
<comment type="caution">
    <text evidence="1">The sequence shown here is derived from an EMBL/GenBank/DDBJ whole genome shotgun (WGS) entry which is preliminary data.</text>
</comment>
<feature type="non-terminal residue" evidence="1">
    <location>
        <position position="98"/>
    </location>
</feature>
<evidence type="ECO:0000313" key="2">
    <source>
        <dbReference type="Proteomes" id="UP000789920"/>
    </source>
</evidence>
<protein>
    <submittedName>
        <fullName evidence="1">9194_t:CDS:1</fullName>
    </submittedName>
</protein>
<sequence>MPKTRSAPAPAKSNNEKRVKYTEPSVNELKALHENSKVKATHKATDQWVKALEEFRSDIGYKGKIEEVDSKTVLEDQLSKFVYAMKRQDGQEYRATSI</sequence>
<organism evidence="1 2">
    <name type="scientific">Racocetra persica</name>
    <dbReference type="NCBI Taxonomy" id="160502"/>
    <lineage>
        <taxon>Eukaryota</taxon>
        <taxon>Fungi</taxon>
        <taxon>Fungi incertae sedis</taxon>
        <taxon>Mucoromycota</taxon>
        <taxon>Glomeromycotina</taxon>
        <taxon>Glomeromycetes</taxon>
        <taxon>Diversisporales</taxon>
        <taxon>Gigasporaceae</taxon>
        <taxon>Racocetra</taxon>
    </lineage>
</organism>
<dbReference type="EMBL" id="CAJVQC010153615">
    <property type="protein sequence ID" value="CAG8846942.1"/>
    <property type="molecule type" value="Genomic_DNA"/>
</dbReference>
<gene>
    <name evidence="1" type="ORF">RPERSI_LOCUS34394</name>
</gene>
<proteinExistence type="predicted"/>
<evidence type="ECO:0000313" key="1">
    <source>
        <dbReference type="EMBL" id="CAG8846942.1"/>
    </source>
</evidence>